<evidence type="ECO:0000313" key="3">
    <source>
        <dbReference type="Proteomes" id="UP001150238"/>
    </source>
</evidence>
<sequence length="488" mass="55497">MDSAQYDIALAYPPTNVDNNTKAPFMDADSSTTTMDVDSPTTMNVDSSILDIDSSTIVGHAVPNFRFDSMTRPERLERKRQVDLAISLSRARQAFMRAIRHERREAARKRRDQWIQLFDQSRTIGSLQPINNGEDIHQSYTYLTSPSIIVQSSSLVDDNFVDQRVRRIFRESHNPEDVNYSPRRRRIIHYEGDENDEPLPHFNSTPPRRVPQIAPEPLFYSSPTRCPIGQPLQQLDNQFHRQQQSQCAPATSEKRITDVDHDAQIFMTPGNQALGQQPQQQEAAGVPQLASRTDIHQASNRALGQQRRRAREATEKALAQHGHRHRQCEPSKNVATPSNRVLGQQRRRAREAAEKASAQHERQQCEPSKNAATLSNRVLGQQRRRAREAAEKVLTQHQRQPPEPPINTTTPSNQALGQQRCHRAYEVAATQQSSTPRTNNRSLGQQRRRTHEQEERLQVLTPGASHCVKSMPRASIPPLGIPKIYLLL</sequence>
<feature type="compositionally biased region" description="Basic and acidic residues" evidence="1">
    <location>
        <begin position="350"/>
        <end position="364"/>
    </location>
</feature>
<feature type="compositionally biased region" description="Polar residues" evidence="1">
    <location>
        <begin position="365"/>
        <end position="379"/>
    </location>
</feature>
<organism evidence="2 3">
    <name type="scientific">Lentinula lateritia</name>
    <dbReference type="NCBI Taxonomy" id="40482"/>
    <lineage>
        <taxon>Eukaryota</taxon>
        <taxon>Fungi</taxon>
        <taxon>Dikarya</taxon>
        <taxon>Basidiomycota</taxon>
        <taxon>Agaricomycotina</taxon>
        <taxon>Agaricomycetes</taxon>
        <taxon>Agaricomycetidae</taxon>
        <taxon>Agaricales</taxon>
        <taxon>Marasmiineae</taxon>
        <taxon>Omphalotaceae</taxon>
        <taxon>Lentinula</taxon>
    </lineage>
</organism>
<feature type="compositionally biased region" description="Polar residues" evidence="1">
    <location>
        <begin position="406"/>
        <end position="417"/>
    </location>
</feature>
<dbReference type="Proteomes" id="UP001150238">
    <property type="component" value="Unassembled WGS sequence"/>
</dbReference>
<reference evidence="2" key="2">
    <citation type="journal article" date="2023" name="Proc. Natl. Acad. Sci. U.S.A.">
        <title>A global phylogenomic analysis of the shiitake genus Lentinula.</title>
        <authorList>
            <person name="Sierra-Patev S."/>
            <person name="Min B."/>
            <person name="Naranjo-Ortiz M."/>
            <person name="Looney B."/>
            <person name="Konkel Z."/>
            <person name="Slot J.C."/>
            <person name="Sakamoto Y."/>
            <person name="Steenwyk J.L."/>
            <person name="Rokas A."/>
            <person name="Carro J."/>
            <person name="Camarero S."/>
            <person name="Ferreira P."/>
            <person name="Molpeceres G."/>
            <person name="Ruiz-Duenas F.J."/>
            <person name="Serrano A."/>
            <person name="Henrissat B."/>
            <person name="Drula E."/>
            <person name="Hughes K.W."/>
            <person name="Mata J.L."/>
            <person name="Ishikawa N.K."/>
            <person name="Vargas-Isla R."/>
            <person name="Ushijima S."/>
            <person name="Smith C.A."/>
            <person name="Donoghue J."/>
            <person name="Ahrendt S."/>
            <person name="Andreopoulos W."/>
            <person name="He G."/>
            <person name="LaButti K."/>
            <person name="Lipzen A."/>
            <person name="Ng V."/>
            <person name="Riley R."/>
            <person name="Sandor L."/>
            <person name="Barry K."/>
            <person name="Martinez A.T."/>
            <person name="Xiao Y."/>
            <person name="Gibbons J.G."/>
            <person name="Terashima K."/>
            <person name="Grigoriev I.V."/>
            <person name="Hibbett D."/>
        </authorList>
    </citation>
    <scope>NUCLEOTIDE SEQUENCE</scope>
    <source>
        <strain evidence="2">Sp2 HRB7682 ss15</strain>
    </source>
</reference>
<evidence type="ECO:0000256" key="1">
    <source>
        <dbReference type="SAM" id="MobiDB-lite"/>
    </source>
</evidence>
<feature type="region of interest" description="Disordered" evidence="1">
    <location>
        <begin position="297"/>
        <end position="455"/>
    </location>
</feature>
<protein>
    <submittedName>
        <fullName evidence="2">Uncharacterized protein</fullName>
    </submittedName>
</protein>
<evidence type="ECO:0000313" key="2">
    <source>
        <dbReference type="EMBL" id="KAJ4495896.1"/>
    </source>
</evidence>
<dbReference type="EMBL" id="JANVFS010000001">
    <property type="protein sequence ID" value="KAJ4495896.1"/>
    <property type="molecule type" value="Genomic_DNA"/>
</dbReference>
<comment type="caution">
    <text evidence="2">The sequence shown here is derived from an EMBL/GenBank/DDBJ whole genome shotgun (WGS) entry which is preliminary data.</text>
</comment>
<name>A0A9W9B2J2_9AGAR</name>
<proteinExistence type="predicted"/>
<accession>A0A9W9B2J2</accession>
<reference evidence="2" key="1">
    <citation type="submission" date="2022-08" db="EMBL/GenBank/DDBJ databases">
        <authorList>
            <consortium name="DOE Joint Genome Institute"/>
            <person name="Min B."/>
            <person name="Riley R."/>
            <person name="Sierra-Patev S."/>
            <person name="Naranjo-Ortiz M."/>
            <person name="Looney B."/>
            <person name="Konkel Z."/>
            <person name="Slot J.C."/>
            <person name="Sakamoto Y."/>
            <person name="Steenwyk J.L."/>
            <person name="Rokas A."/>
            <person name="Carro J."/>
            <person name="Camarero S."/>
            <person name="Ferreira P."/>
            <person name="Molpeceres G."/>
            <person name="Ruiz-Duenas F.J."/>
            <person name="Serrano A."/>
            <person name="Henrissat B."/>
            <person name="Drula E."/>
            <person name="Hughes K.W."/>
            <person name="Mata J.L."/>
            <person name="Ishikawa N.K."/>
            <person name="Vargas-Isla R."/>
            <person name="Ushijima S."/>
            <person name="Smith C.A."/>
            <person name="Ahrendt S."/>
            <person name="Andreopoulos W."/>
            <person name="He G."/>
            <person name="Labutti K."/>
            <person name="Lipzen A."/>
            <person name="Ng V."/>
            <person name="Sandor L."/>
            <person name="Barry K."/>
            <person name="Martinez A.T."/>
            <person name="Xiao Y."/>
            <person name="Gibbons J.G."/>
            <person name="Terashima K."/>
            <person name="Hibbett D.S."/>
            <person name="Grigoriev I.V."/>
        </authorList>
    </citation>
    <scope>NUCLEOTIDE SEQUENCE</scope>
    <source>
        <strain evidence="2">Sp2 HRB7682 ss15</strain>
    </source>
</reference>
<feature type="compositionally biased region" description="Polar residues" evidence="1">
    <location>
        <begin position="333"/>
        <end position="342"/>
    </location>
</feature>
<dbReference type="AlphaFoldDB" id="A0A9W9B2J2"/>
<feature type="compositionally biased region" description="Polar residues" evidence="1">
    <location>
        <begin position="429"/>
        <end position="444"/>
    </location>
</feature>
<gene>
    <name evidence="2" type="ORF">C8J55DRAFT_553656</name>
</gene>